<protein>
    <submittedName>
        <fullName evidence="1">RCG53389</fullName>
    </submittedName>
</protein>
<feature type="non-terminal residue" evidence="1">
    <location>
        <position position="8"/>
    </location>
</feature>
<gene>
    <name evidence="1" type="ORF">rCG_53389</name>
</gene>
<proteinExistence type="predicted"/>
<dbReference type="EMBL" id="CH473998">
    <property type="protein sequence ID" value="EDL97872.1"/>
    <property type="molecule type" value="Genomic_DNA"/>
</dbReference>
<accession>A6JRT0</accession>
<organism evidence="1 2">
    <name type="scientific">Rattus norvegicus</name>
    <name type="common">Rat</name>
    <dbReference type="NCBI Taxonomy" id="10116"/>
    <lineage>
        <taxon>Eukaryota</taxon>
        <taxon>Metazoa</taxon>
        <taxon>Chordata</taxon>
        <taxon>Craniata</taxon>
        <taxon>Vertebrata</taxon>
        <taxon>Euteleostomi</taxon>
        <taxon>Mammalia</taxon>
        <taxon>Eutheria</taxon>
        <taxon>Euarchontoglires</taxon>
        <taxon>Glires</taxon>
        <taxon>Rodentia</taxon>
        <taxon>Myomorpha</taxon>
        <taxon>Muroidea</taxon>
        <taxon>Muridae</taxon>
        <taxon>Murinae</taxon>
        <taxon>Rattus</taxon>
    </lineage>
</organism>
<name>A6JRT0_RAT</name>
<dbReference type="Proteomes" id="UP000234681">
    <property type="component" value="Chromosome 5"/>
</dbReference>
<evidence type="ECO:0000313" key="1">
    <source>
        <dbReference type="EMBL" id="EDL97872.1"/>
    </source>
</evidence>
<evidence type="ECO:0000313" key="2">
    <source>
        <dbReference type="Proteomes" id="UP000234681"/>
    </source>
</evidence>
<reference evidence="2" key="1">
    <citation type="submission" date="2005-09" db="EMBL/GenBank/DDBJ databases">
        <authorList>
            <person name="Mural R.J."/>
            <person name="Li P.W."/>
            <person name="Adams M.D."/>
            <person name="Amanatides P.G."/>
            <person name="Baden-Tillson H."/>
            <person name="Barnstead M."/>
            <person name="Chin S.H."/>
            <person name="Dew I."/>
            <person name="Evans C.A."/>
            <person name="Ferriera S."/>
            <person name="Flanigan M."/>
            <person name="Fosler C."/>
            <person name="Glodek A."/>
            <person name="Gu Z."/>
            <person name="Holt R.A."/>
            <person name="Jennings D."/>
            <person name="Kraft C.L."/>
            <person name="Lu F."/>
            <person name="Nguyen T."/>
            <person name="Nusskern D.R."/>
            <person name="Pfannkoch C.M."/>
            <person name="Sitter C."/>
            <person name="Sutton G.G."/>
            <person name="Venter J.C."/>
            <person name="Wang Z."/>
            <person name="Woodage T."/>
            <person name="Zheng X.H."/>
            <person name="Zhong F."/>
        </authorList>
    </citation>
    <scope>NUCLEOTIDE SEQUENCE [LARGE SCALE GENOMIC DNA]</scope>
    <source>
        <strain>BN</strain>
        <strain evidence="2">Sprague-Dawley</strain>
    </source>
</reference>
<sequence>MLLKCHII</sequence>